<name>A0A7G8Q2H5_9GAMM</name>
<feature type="transmembrane region" description="Helical" evidence="1">
    <location>
        <begin position="81"/>
        <end position="103"/>
    </location>
</feature>
<dbReference type="AlphaFoldDB" id="A0A7G8Q2H5"/>
<organism evidence="2 3">
    <name type="scientific">Dyella telluris</name>
    <dbReference type="NCBI Taxonomy" id="2763498"/>
    <lineage>
        <taxon>Bacteria</taxon>
        <taxon>Pseudomonadati</taxon>
        <taxon>Pseudomonadota</taxon>
        <taxon>Gammaproteobacteria</taxon>
        <taxon>Lysobacterales</taxon>
        <taxon>Rhodanobacteraceae</taxon>
        <taxon>Dyella</taxon>
    </lineage>
</organism>
<keyword evidence="3" id="KW-1185">Reference proteome</keyword>
<dbReference type="RefSeq" id="WP_187056447.1">
    <property type="nucleotide sequence ID" value="NZ_CP060412.1"/>
</dbReference>
<feature type="transmembrane region" description="Helical" evidence="1">
    <location>
        <begin position="109"/>
        <end position="128"/>
    </location>
</feature>
<gene>
    <name evidence="2" type="ORF">H8F01_18220</name>
</gene>
<proteinExistence type="predicted"/>
<dbReference type="Proteomes" id="UP000515873">
    <property type="component" value="Chromosome"/>
</dbReference>
<reference evidence="2 3" key="1">
    <citation type="submission" date="2020-08" db="EMBL/GenBank/DDBJ databases">
        <title>Dyella sp. G9 isolated from forest soil.</title>
        <authorList>
            <person name="Fu J."/>
            <person name="Qiu L."/>
        </authorList>
    </citation>
    <scope>NUCLEOTIDE SEQUENCE [LARGE SCALE GENOMIC DNA]</scope>
    <source>
        <strain evidence="2 3">G9</strain>
    </source>
</reference>
<keyword evidence="1" id="KW-0472">Membrane</keyword>
<evidence type="ECO:0000256" key="1">
    <source>
        <dbReference type="SAM" id="Phobius"/>
    </source>
</evidence>
<evidence type="ECO:0000313" key="3">
    <source>
        <dbReference type="Proteomes" id="UP000515873"/>
    </source>
</evidence>
<dbReference type="InterPro" id="IPR010654">
    <property type="entry name" value="Phage_lambda_tail_I"/>
</dbReference>
<protein>
    <submittedName>
        <fullName evidence="2">Uncharacterized protein</fullName>
    </submittedName>
</protein>
<accession>A0A7G8Q2H5</accession>
<evidence type="ECO:0000313" key="2">
    <source>
        <dbReference type="EMBL" id="QNK00983.1"/>
    </source>
</evidence>
<dbReference type="KEGG" id="dtl:H8F01_18220"/>
<keyword evidence="1" id="KW-1133">Transmembrane helix</keyword>
<sequence>MITVLAKTHPLSADWVTSEMPAGQSIAQMMGEQASPSCNVTIGGHSVPHAMWDKVRPKAGQTIHVLGVPQGGNGGKILRTVAMVALVALSSGVAAGTIGASVFGSYAGLAGASIMIGGSVVGDPLIVAEGRA</sequence>
<keyword evidence="1" id="KW-0812">Transmembrane</keyword>
<dbReference type="Pfam" id="PF06805">
    <property type="entry name" value="Lambda_tail_I"/>
    <property type="match status" value="1"/>
</dbReference>
<dbReference type="EMBL" id="CP060412">
    <property type="protein sequence ID" value="QNK00983.1"/>
    <property type="molecule type" value="Genomic_DNA"/>
</dbReference>